<feature type="transmembrane region" description="Helical" evidence="7">
    <location>
        <begin position="150"/>
        <end position="167"/>
    </location>
</feature>
<dbReference type="Gene3D" id="1.20.1560.10">
    <property type="entry name" value="ABC transporter type 1, transmembrane domain"/>
    <property type="match status" value="1"/>
</dbReference>
<dbReference type="SUPFAM" id="SSF52540">
    <property type="entry name" value="P-loop containing nucleoside triphosphate hydrolases"/>
    <property type="match status" value="1"/>
</dbReference>
<keyword evidence="6 7" id="KW-0472">Membrane</keyword>
<protein>
    <submittedName>
        <fullName evidence="10">Cyclic peptide export ABC transporter</fullName>
    </submittedName>
</protein>
<dbReference type="GO" id="GO:0005524">
    <property type="term" value="F:ATP binding"/>
    <property type="evidence" value="ECO:0007669"/>
    <property type="project" value="UniProtKB-KW"/>
</dbReference>
<dbReference type="Proteomes" id="UP001139971">
    <property type="component" value="Unassembled WGS sequence"/>
</dbReference>
<evidence type="ECO:0000313" key="10">
    <source>
        <dbReference type="EMBL" id="MDC8016146.1"/>
    </source>
</evidence>
<dbReference type="GO" id="GO:0140359">
    <property type="term" value="F:ABC-type transporter activity"/>
    <property type="evidence" value="ECO:0007669"/>
    <property type="project" value="InterPro"/>
</dbReference>
<accession>A0A9X3YPK9</accession>
<evidence type="ECO:0000259" key="8">
    <source>
        <dbReference type="PROSITE" id="PS50893"/>
    </source>
</evidence>
<feature type="transmembrane region" description="Helical" evidence="7">
    <location>
        <begin position="50"/>
        <end position="68"/>
    </location>
</feature>
<feature type="domain" description="ABC transmembrane type-1" evidence="9">
    <location>
        <begin position="12"/>
        <end position="291"/>
    </location>
</feature>
<sequence>MRLILLLMRKSALLLLLSIFAGVAAGAAGSAVLALVNEALRTIDKPDPRIGWIFLALAGTAMVCKLAAKLMLVRASTRTVRDMRLTLCRQILEAPLRNVEKKGSGGLMGALTEDVHRVAEALIALPEQCANATIALACFGYLFWLSWPLALVYVGIFAVGIVVYKLVARHAKPSMNAARQTWDQLIEHYTGLVNGNKELKLHRRRRDAFTRIELEPTANAMMNHSWRWNWILAVANAHTQMIFFALLGMALFIAPNFAAIDKHVLSGFILMSLYMGGPISSLVGAIPQFNLAEVSLKKLKSLGLSLAEAARRDVKPYDADVETRRPAFRDLELRALEYAYDDAGGSTFRLGPVDLKLRAGELTYVIGGNGSGKSSFARVVTGLYPQDAGALLFNGVEIDDANRDDYRQNFSVIFSDYHLFRTLYGMTSAEFVTHAGRILGQLGLSEKVGVEDGKLSTVDLSAGQRKRLALLTAFLENREIYLFDEWAADQDPSFKRVFYHEIVPQLKARGKTVIVISHDNHYFELADRIVRFEDGKVVEDRYVNSPSSVRLPAEAAEPVAV</sequence>
<dbReference type="InterPro" id="IPR005898">
    <property type="entry name" value="Cyc_pep_transpt_SyrD/YojI"/>
</dbReference>
<keyword evidence="5 7" id="KW-1133">Transmembrane helix</keyword>
<dbReference type="InterPro" id="IPR003439">
    <property type="entry name" value="ABC_transporter-like_ATP-bd"/>
</dbReference>
<dbReference type="InterPro" id="IPR039421">
    <property type="entry name" value="Type_1_exporter"/>
</dbReference>
<feature type="transmembrane region" description="Helical" evidence="7">
    <location>
        <begin position="230"/>
        <end position="253"/>
    </location>
</feature>
<evidence type="ECO:0000256" key="3">
    <source>
        <dbReference type="ARBA" id="ARBA00022741"/>
    </source>
</evidence>
<dbReference type="RefSeq" id="WP_263542568.1">
    <property type="nucleotide sequence ID" value="NZ_JAOVZO020000023.1"/>
</dbReference>
<evidence type="ECO:0000313" key="11">
    <source>
        <dbReference type="Proteomes" id="UP001139971"/>
    </source>
</evidence>
<dbReference type="InterPro" id="IPR003593">
    <property type="entry name" value="AAA+_ATPase"/>
</dbReference>
<evidence type="ECO:0000256" key="6">
    <source>
        <dbReference type="ARBA" id="ARBA00023136"/>
    </source>
</evidence>
<organism evidence="10 11">
    <name type="scientific">Tahibacter soli</name>
    <dbReference type="NCBI Taxonomy" id="2983605"/>
    <lineage>
        <taxon>Bacteria</taxon>
        <taxon>Pseudomonadati</taxon>
        <taxon>Pseudomonadota</taxon>
        <taxon>Gammaproteobacteria</taxon>
        <taxon>Lysobacterales</taxon>
        <taxon>Rhodanobacteraceae</taxon>
        <taxon>Tahibacter</taxon>
    </lineage>
</organism>
<keyword evidence="4" id="KW-0067">ATP-binding</keyword>
<dbReference type="PROSITE" id="PS50929">
    <property type="entry name" value="ABC_TM1F"/>
    <property type="match status" value="1"/>
</dbReference>
<dbReference type="InterPro" id="IPR036640">
    <property type="entry name" value="ABC1_TM_sf"/>
</dbReference>
<evidence type="ECO:0000256" key="4">
    <source>
        <dbReference type="ARBA" id="ARBA00022840"/>
    </source>
</evidence>
<dbReference type="InterPro" id="IPR017871">
    <property type="entry name" value="ABC_transporter-like_CS"/>
</dbReference>
<comment type="caution">
    <text evidence="10">The sequence shown here is derived from an EMBL/GenBank/DDBJ whole genome shotgun (WGS) entry which is preliminary data.</text>
</comment>
<dbReference type="GO" id="GO:0005886">
    <property type="term" value="C:plasma membrane"/>
    <property type="evidence" value="ECO:0007669"/>
    <property type="project" value="UniProtKB-SubCell"/>
</dbReference>
<dbReference type="GO" id="GO:0015833">
    <property type="term" value="P:peptide transport"/>
    <property type="evidence" value="ECO:0007669"/>
    <property type="project" value="InterPro"/>
</dbReference>
<dbReference type="PANTHER" id="PTHR24221:SF233">
    <property type="entry name" value="ATP-BINDING_PERMEASE FUSION ABC TRANSPORTER-RELATED"/>
    <property type="match status" value="1"/>
</dbReference>
<keyword evidence="2 7" id="KW-0812">Transmembrane</keyword>
<dbReference type="Pfam" id="PF00664">
    <property type="entry name" value="ABC_membrane"/>
    <property type="match status" value="1"/>
</dbReference>
<gene>
    <name evidence="10" type="ORF">OD750_026770</name>
</gene>
<comment type="subcellular location">
    <subcellularLocation>
        <location evidence="1">Cell membrane</location>
        <topology evidence="1">Multi-pass membrane protein</topology>
    </subcellularLocation>
</comment>
<evidence type="ECO:0000256" key="7">
    <source>
        <dbReference type="SAM" id="Phobius"/>
    </source>
</evidence>
<feature type="domain" description="ABC transporter" evidence="8">
    <location>
        <begin position="331"/>
        <end position="559"/>
    </location>
</feature>
<dbReference type="GO" id="GO:1904680">
    <property type="term" value="F:peptide transmembrane transporter activity"/>
    <property type="evidence" value="ECO:0007669"/>
    <property type="project" value="InterPro"/>
</dbReference>
<dbReference type="SMART" id="SM00382">
    <property type="entry name" value="AAA"/>
    <property type="match status" value="1"/>
</dbReference>
<dbReference type="GO" id="GO:0016887">
    <property type="term" value="F:ATP hydrolysis activity"/>
    <property type="evidence" value="ECO:0007669"/>
    <property type="project" value="InterPro"/>
</dbReference>
<feature type="transmembrane region" description="Helical" evidence="7">
    <location>
        <begin position="265"/>
        <end position="291"/>
    </location>
</feature>
<dbReference type="PROSITE" id="PS00211">
    <property type="entry name" value="ABC_TRANSPORTER_1"/>
    <property type="match status" value="1"/>
</dbReference>
<dbReference type="NCBIfam" id="TIGR01194">
    <property type="entry name" value="cyc_pep_trnsptr"/>
    <property type="match status" value="1"/>
</dbReference>
<dbReference type="InterPro" id="IPR027417">
    <property type="entry name" value="P-loop_NTPase"/>
</dbReference>
<dbReference type="PROSITE" id="PS50893">
    <property type="entry name" value="ABC_TRANSPORTER_2"/>
    <property type="match status" value="1"/>
</dbReference>
<reference evidence="10" key="1">
    <citation type="submission" date="2023-02" db="EMBL/GenBank/DDBJ databases">
        <title>Tahibacter soli sp. nov. isolated from soil.</title>
        <authorList>
            <person name="Baek J.H."/>
            <person name="Lee J.K."/>
            <person name="Choi D.G."/>
            <person name="Jeon C.O."/>
        </authorList>
    </citation>
    <scope>NUCLEOTIDE SEQUENCE</scope>
    <source>
        <strain evidence="10">BL</strain>
    </source>
</reference>
<dbReference type="Gene3D" id="3.40.50.300">
    <property type="entry name" value="P-loop containing nucleotide triphosphate hydrolases"/>
    <property type="match status" value="1"/>
</dbReference>
<evidence type="ECO:0000259" key="9">
    <source>
        <dbReference type="PROSITE" id="PS50929"/>
    </source>
</evidence>
<dbReference type="EMBL" id="JAOVZO020000023">
    <property type="protein sequence ID" value="MDC8016146.1"/>
    <property type="molecule type" value="Genomic_DNA"/>
</dbReference>
<dbReference type="AlphaFoldDB" id="A0A9X3YPK9"/>
<evidence type="ECO:0000256" key="2">
    <source>
        <dbReference type="ARBA" id="ARBA00022692"/>
    </source>
</evidence>
<dbReference type="SUPFAM" id="SSF90123">
    <property type="entry name" value="ABC transporter transmembrane region"/>
    <property type="match status" value="1"/>
</dbReference>
<proteinExistence type="predicted"/>
<dbReference type="InterPro" id="IPR011527">
    <property type="entry name" value="ABC1_TM_dom"/>
</dbReference>
<evidence type="ECO:0000256" key="5">
    <source>
        <dbReference type="ARBA" id="ARBA00022989"/>
    </source>
</evidence>
<dbReference type="Pfam" id="PF00005">
    <property type="entry name" value="ABC_tran"/>
    <property type="match status" value="1"/>
</dbReference>
<evidence type="ECO:0000256" key="1">
    <source>
        <dbReference type="ARBA" id="ARBA00004651"/>
    </source>
</evidence>
<dbReference type="PANTHER" id="PTHR24221">
    <property type="entry name" value="ATP-BINDING CASSETTE SUB-FAMILY B"/>
    <property type="match status" value="1"/>
</dbReference>
<dbReference type="GO" id="GO:0034040">
    <property type="term" value="F:ATPase-coupled lipid transmembrane transporter activity"/>
    <property type="evidence" value="ECO:0007669"/>
    <property type="project" value="TreeGrafter"/>
</dbReference>
<name>A0A9X3YPK9_9GAMM</name>
<keyword evidence="11" id="KW-1185">Reference proteome</keyword>
<keyword evidence="3" id="KW-0547">Nucleotide-binding</keyword>
<dbReference type="CDD" id="cd03228">
    <property type="entry name" value="ABCC_MRP_Like"/>
    <property type="match status" value="1"/>
</dbReference>